<dbReference type="EMBL" id="FNQM01000008">
    <property type="protein sequence ID" value="SEA65271.1"/>
    <property type="molecule type" value="Genomic_DNA"/>
</dbReference>
<organism evidence="2 3">
    <name type="scientific">Rubrimonas cliftonensis</name>
    <dbReference type="NCBI Taxonomy" id="89524"/>
    <lineage>
        <taxon>Bacteria</taxon>
        <taxon>Pseudomonadati</taxon>
        <taxon>Pseudomonadota</taxon>
        <taxon>Alphaproteobacteria</taxon>
        <taxon>Rhodobacterales</taxon>
        <taxon>Paracoccaceae</taxon>
        <taxon>Rubrimonas</taxon>
    </lineage>
</organism>
<dbReference type="STRING" id="89524.SAMN05444370_108104"/>
<evidence type="ECO:0000313" key="2">
    <source>
        <dbReference type="EMBL" id="SEA65271.1"/>
    </source>
</evidence>
<dbReference type="Proteomes" id="UP000198703">
    <property type="component" value="Unassembled WGS sequence"/>
</dbReference>
<accession>A0A1H4CY20</accession>
<keyword evidence="2" id="KW-0808">Transferase</keyword>
<keyword evidence="3" id="KW-1185">Reference proteome</keyword>
<protein>
    <submittedName>
        <fullName evidence="2">Glycosyltransferase involved in cell wall bisynthesis</fullName>
    </submittedName>
</protein>
<feature type="region of interest" description="Disordered" evidence="1">
    <location>
        <begin position="395"/>
        <end position="430"/>
    </location>
</feature>
<dbReference type="RefSeq" id="WP_093254293.1">
    <property type="nucleotide sequence ID" value="NZ_FNQM01000008.1"/>
</dbReference>
<reference evidence="2 3" key="1">
    <citation type="submission" date="2016-10" db="EMBL/GenBank/DDBJ databases">
        <authorList>
            <person name="de Groot N.N."/>
        </authorList>
    </citation>
    <scope>NUCLEOTIDE SEQUENCE [LARGE SCALE GENOMIC DNA]</scope>
    <source>
        <strain evidence="2 3">DSM 15345</strain>
    </source>
</reference>
<dbReference type="Gene3D" id="3.40.50.2000">
    <property type="entry name" value="Glycogen Phosphorylase B"/>
    <property type="match status" value="1"/>
</dbReference>
<dbReference type="OrthoDB" id="9790710at2"/>
<evidence type="ECO:0000256" key="1">
    <source>
        <dbReference type="SAM" id="MobiDB-lite"/>
    </source>
</evidence>
<sequence>MIHLHTPAPPARTGTAAYAGRLLRELRRLGAPPEALRVVTEAPGGPCEGFARIEGAAWPRVAAPGEIHVFFLANNAAHIPVHAALRELRRIPPPNGGAPARAIAVIHEPCCWMALNLAAGRGLGGFSTAALTAGLEDQYGPAGGRMLEDFRAGRAAPAFEYVTHMLGHALRGADEIWTHSRFAALKLILESRIPAAALPRFRVFDHPPPEHLRAEHLRAEHLRAECFGAECFGAGAAPRRAVFTVGLFGHVTRPKRVREAVRAFYRASCRVEPDELPLLRMLVAGEIPDPGRYDPRADAAELGVADRVDFVGRLDDDGFVAGMAACGLILNLRHPSNGETSGTLIEARALGVATVTSDCQAMREGGATARVPTPPGDEVEACARAIGAAFAAWRGRRKTGAAPPPGKDAAQDGAEDGAQDGAPPPAPLAAMIAAMARRGWRNGSRGAPWVD</sequence>
<name>A0A1H4CY20_9RHOB</name>
<dbReference type="Pfam" id="PF13692">
    <property type="entry name" value="Glyco_trans_1_4"/>
    <property type="match status" value="1"/>
</dbReference>
<dbReference type="AlphaFoldDB" id="A0A1H4CY20"/>
<proteinExistence type="predicted"/>
<gene>
    <name evidence="2" type="ORF">SAMN05444370_108104</name>
</gene>
<evidence type="ECO:0000313" key="3">
    <source>
        <dbReference type="Proteomes" id="UP000198703"/>
    </source>
</evidence>
<dbReference type="GO" id="GO:0016740">
    <property type="term" value="F:transferase activity"/>
    <property type="evidence" value="ECO:0007669"/>
    <property type="project" value="UniProtKB-KW"/>
</dbReference>
<dbReference type="SUPFAM" id="SSF53756">
    <property type="entry name" value="UDP-Glycosyltransferase/glycogen phosphorylase"/>
    <property type="match status" value="1"/>
</dbReference>